<dbReference type="GO" id="GO:0008094">
    <property type="term" value="F:ATP-dependent activity, acting on DNA"/>
    <property type="evidence" value="ECO:0007669"/>
    <property type="project" value="TreeGrafter"/>
</dbReference>
<accession>A0A5C6TP38</accession>
<comment type="caution">
    <text evidence="5">The sequence shown here is derived from an EMBL/GenBank/DDBJ whole genome shotgun (WGS) entry which is preliminary data.</text>
</comment>
<dbReference type="Gene3D" id="3.40.50.10810">
    <property type="entry name" value="Tandem AAA-ATPase domain"/>
    <property type="match status" value="1"/>
</dbReference>
<dbReference type="GO" id="GO:0006281">
    <property type="term" value="P:DNA repair"/>
    <property type="evidence" value="ECO:0007669"/>
    <property type="project" value="TreeGrafter"/>
</dbReference>
<dbReference type="InterPro" id="IPR050628">
    <property type="entry name" value="SNF2_RAD54_helicase_TF"/>
</dbReference>
<dbReference type="GO" id="GO:0005524">
    <property type="term" value="F:ATP binding"/>
    <property type="evidence" value="ECO:0007669"/>
    <property type="project" value="UniProtKB-KW"/>
</dbReference>
<gene>
    <name evidence="5" type="ORF">FocTR4_00007333</name>
</gene>
<name>A0A5C6TP38_FUSOC</name>
<proteinExistence type="predicted"/>
<dbReference type="SUPFAM" id="SSF52540">
    <property type="entry name" value="P-loop containing nucleoside triphosphate hydrolases"/>
    <property type="match status" value="1"/>
</dbReference>
<protein>
    <recommendedName>
        <fullName evidence="4">SNF2 N-terminal domain-containing protein</fullName>
    </recommendedName>
</protein>
<evidence type="ECO:0000256" key="3">
    <source>
        <dbReference type="ARBA" id="ARBA00022840"/>
    </source>
</evidence>
<evidence type="ECO:0000259" key="4">
    <source>
        <dbReference type="Pfam" id="PF00176"/>
    </source>
</evidence>
<dbReference type="InterPro" id="IPR000330">
    <property type="entry name" value="SNF2_N"/>
</dbReference>
<feature type="domain" description="SNF2 N-terminal" evidence="4">
    <location>
        <begin position="239"/>
        <end position="308"/>
    </location>
</feature>
<dbReference type="GO" id="GO:0005634">
    <property type="term" value="C:nucleus"/>
    <property type="evidence" value="ECO:0007669"/>
    <property type="project" value="TreeGrafter"/>
</dbReference>
<reference evidence="5 6" key="1">
    <citation type="submission" date="2019-07" db="EMBL/GenBank/DDBJ databases">
        <title>The First High-Quality Draft Genome Sequence of the Causal Agent of the Current Panama Disease Epidemic.</title>
        <authorList>
            <person name="Warmington R.J."/>
            <person name="Kay W."/>
            <person name="Jeffries A."/>
            <person name="Bebber D."/>
            <person name="Moore K."/>
            <person name="Studholme D.J."/>
        </authorList>
    </citation>
    <scope>NUCLEOTIDE SEQUENCE [LARGE SCALE GENOMIC DNA]</scope>
    <source>
        <strain evidence="5 6">TR4</strain>
    </source>
</reference>
<dbReference type="EMBL" id="VMNF01000003">
    <property type="protein sequence ID" value="TXC12313.1"/>
    <property type="molecule type" value="Genomic_DNA"/>
</dbReference>
<evidence type="ECO:0000313" key="5">
    <source>
        <dbReference type="EMBL" id="TXC12313.1"/>
    </source>
</evidence>
<dbReference type="Proteomes" id="UP000321331">
    <property type="component" value="Unassembled WGS sequence"/>
</dbReference>
<dbReference type="InterPro" id="IPR027417">
    <property type="entry name" value="P-loop_NTPase"/>
</dbReference>
<keyword evidence="3" id="KW-0067">ATP-binding</keyword>
<evidence type="ECO:0000256" key="2">
    <source>
        <dbReference type="ARBA" id="ARBA00022801"/>
    </source>
</evidence>
<dbReference type="Pfam" id="PF00176">
    <property type="entry name" value="SNF2-rel_dom"/>
    <property type="match status" value="1"/>
</dbReference>
<evidence type="ECO:0000313" key="6">
    <source>
        <dbReference type="Proteomes" id="UP000321331"/>
    </source>
</evidence>
<dbReference type="AlphaFoldDB" id="A0A5C6TP38"/>
<sequence>MVKDTSGNINAIITRMHALSTKTQTLDRGSKTGPHLFTDVMENTVEEDEDEDDENVEGFDEDNIVANLNTLHGCIIAKHVAPHIGYIPGLKPGNILFEHRRQAVGAAMQSPAGPFKGMILGDPLGLRKTLVTLAVAALSWNPGDISSLIVAPLSCCNQCGWLGLMLSLMERIRFPFRPAEILGRDYILFISYCGGEPCRKVPGCHQRLQCRAGDPLPKETELFPRSGSLGSEPRKPIGKSMILDEAHVIKNRNTRTFAAVTALREQFEGCLTLTGTPLDNTWEDGYAPLSLLKGHPITSFKIFQKIFKS</sequence>
<keyword evidence="1" id="KW-0547">Nucleotide-binding</keyword>
<organism evidence="5 6">
    <name type="scientific">Fusarium oxysporum f. sp. cubense</name>
    <dbReference type="NCBI Taxonomy" id="61366"/>
    <lineage>
        <taxon>Eukaryota</taxon>
        <taxon>Fungi</taxon>
        <taxon>Dikarya</taxon>
        <taxon>Ascomycota</taxon>
        <taxon>Pezizomycotina</taxon>
        <taxon>Sordariomycetes</taxon>
        <taxon>Hypocreomycetidae</taxon>
        <taxon>Hypocreales</taxon>
        <taxon>Nectriaceae</taxon>
        <taxon>Fusarium</taxon>
        <taxon>Fusarium oxysporum species complex</taxon>
    </lineage>
</organism>
<keyword evidence="2" id="KW-0378">Hydrolase</keyword>
<dbReference type="GO" id="GO:0016787">
    <property type="term" value="F:hydrolase activity"/>
    <property type="evidence" value="ECO:0007669"/>
    <property type="project" value="UniProtKB-KW"/>
</dbReference>
<dbReference type="InterPro" id="IPR038718">
    <property type="entry name" value="SNF2-like_sf"/>
</dbReference>
<dbReference type="PANTHER" id="PTHR45626">
    <property type="entry name" value="TRANSCRIPTION TERMINATION FACTOR 2-RELATED"/>
    <property type="match status" value="1"/>
</dbReference>
<evidence type="ECO:0000256" key="1">
    <source>
        <dbReference type="ARBA" id="ARBA00022741"/>
    </source>
</evidence>